<evidence type="ECO:0000259" key="6">
    <source>
        <dbReference type="Pfam" id="PF08281"/>
    </source>
</evidence>
<dbReference type="EMBL" id="CP035758">
    <property type="protein sequence ID" value="QBD79607.1"/>
    <property type="molecule type" value="Genomic_DNA"/>
</dbReference>
<dbReference type="Pfam" id="PF08281">
    <property type="entry name" value="Sigma70_r4_2"/>
    <property type="match status" value="1"/>
</dbReference>
<dbReference type="Gene3D" id="1.10.1740.10">
    <property type="match status" value="1"/>
</dbReference>
<dbReference type="NCBIfam" id="TIGR02937">
    <property type="entry name" value="sigma70-ECF"/>
    <property type="match status" value="1"/>
</dbReference>
<dbReference type="InterPro" id="IPR013325">
    <property type="entry name" value="RNA_pol_sigma_r2"/>
</dbReference>
<evidence type="ECO:0000256" key="1">
    <source>
        <dbReference type="ARBA" id="ARBA00010641"/>
    </source>
</evidence>
<protein>
    <submittedName>
        <fullName evidence="7">Sigma-70 family RNA polymerase sigma factor</fullName>
    </submittedName>
</protein>
<dbReference type="KEGG" id="kbs:EPA93_27970"/>
<dbReference type="PANTHER" id="PTHR43133:SF57">
    <property type="entry name" value="RNA POLYMERASE SIGMA-70 FACTOR"/>
    <property type="match status" value="1"/>
</dbReference>
<keyword evidence="8" id="KW-1185">Reference proteome</keyword>
<dbReference type="SUPFAM" id="SSF88659">
    <property type="entry name" value="Sigma3 and sigma4 domains of RNA polymerase sigma factors"/>
    <property type="match status" value="1"/>
</dbReference>
<name>A0A4P6JVC8_KTERU</name>
<evidence type="ECO:0000256" key="3">
    <source>
        <dbReference type="ARBA" id="ARBA00023082"/>
    </source>
</evidence>
<evidence type="ECO:0000259" key="5">
    <source>
        <dbReference type="Pfam" id="PF04542"/>
    </source>
</evidence>
<dbReference type="RefSeq" id="WP_129890673.1">
    <property type="nucleotide sequence ID" value="NZ_CP035758.1"/>
</dbReference>
<sequence length="182" mass="21045">MATLKESDVDSLCARLYRLCAPGILAYLHQHAPTHEDAEDLLFDVFLVALEQEARLAGMREEEQRAWLMTVARNKMIDHSRWLRRRHFLPLEKAESVLDSSERMPEEALVRDEEYTHLRAYLRNLTSTQQEVLQLRFMAGLRCAEIASVLNKREGAIRTMLSRALNTVRGFYRQKGEGNTNG</sequence>
<dbReference type="OrthoDB" id="154597at2"/>
<accession>A0A4P6JVC8</accession>
<feature type="domain" description="RNA polymerase sigma factor 70 region 4 type 2" evidence="6">
    <location>
        <begin position="118"/>
        <end position="165"/>
    </location>
</feature>
<proteinExistence type="inferred from homology"/>
<dbReference type="Proteomes" id="UP000290365">
    <property type="component" value="Chromosome"/>
</dbReference>
<dbReference type="InterPro" id="IPR014284">
    <property type="entry name" value="RNA_pol_sigma-70_dom"/>
</dbReference>
<feature type="domain" description="RNA polymerase sigma-70 region 2" evidence="5">
    <location>
        <begin position="16"/>
        <end position="85"/>
    </location>
</feature>
<dbReference type="PANTHER" id="PTHR43133">
    <property type="entry name" value="RNA POLYMERASE ECF-TYPE SIGMA FACTO"/>
    <property type="match status" value="1"/>
</dbReference>
<dbReference type="GO" id="GO:0003677">
    <property type="term" value="F:DNA binding"/>
    <property type="evidence" value="ECO:0007669"/>
    <property type="project" value="InterPro"/>
</dbReference>
<evidence type="ECO:0000256" key="4">
    <source>
        <dbReference type="ARBA" id="ARBA00023163"/>
    </source>
</evidence>
<evidence type="ECO:0000313" key="7">
    <source>
        <dbReference type="EMBL" id="QBD79607.1"/>
    </source>
</evidence>
<evidence type="ECO:0000256" key="2">
    <source>
        <dbReference type="ARBA" id="ARBA00023015"/>
    </source>
</evidence>
<dbReference type="GO" id="GO:0006352">
    <property type="term" value="P:DNA-templated transcription initiation"/>
    <property type="evidence" value="ECO:0007669"/>
    <property type="project" value="InterPro"/>
</dbReference>
<keyword evidence="2" id="KW-0805">Transcription regulation</keyword>
<gene>
    <name evidence="7" type="ORF">EPA93_27970</name>
</gene>
<dbReference type="InterPro" id="IPR039425">
    <property type="entry name" value="RNA_pol_sigma-70-like"/>
</dbReference>
<dbReference type="InterPro" id="IPR013249">
    <property type="entry name" value="RNA_pol_sigma70_r4_t2"/>
</dbReference>
<dbReference type="InterPro" id="IPR036388">
    <property type="entry name" value="WH-like_DNA-bd_sf"/>
</dbReference>
<keyword evidence="3" id="KW-0731">Sigma factor</keyword>
<dbReference type="Gene3D" id="1.10.10.10">
    <property type="entry name" value="Winged helix-like DNA-binding domain superfamily/Winged helix DNA-binding domain"/>
    <property type="match status" value="1"/>
</dbReference>
<comment type="similarity">
    <text evidence="1">Belongs to the sigma-70 factor family. ECF subfamily.</text>
</comment>
<dbReference type="Pfam" id="PF04542">
    <property type="entry name" value="Sigma70_r2"/>
    <property type="match status" value="1"/>
</dbReference>
<dbReference type="InterPro" id="IPR013324">
    <property type="entry name" value="RNA_pol_sigma_r3/r4-like"/>
</dbReference>
<reference evidence="7 8" key="1">
    <citation type="submission" date="2019-01" db="EMBL/GenBank/DDBJ databases">
        <title>Ktedonosporobacter rubrisoli SCAWS-G2.</title>
        <authorList>
            <person name="Huang Y."/>
            <person name="Yan B."/>
        </authorList>
    </citation>
    <scope>NUCLEOTIDE SEQUENCE [LARGE SCALE GENOMIC DNA]</scope>
    <source>
        <strain evidence="7 8">SCAWS-G2</strain>
    </source>
</reference>
<dbReference type="InterPro" id="IPR007627">
    <property type="entry name" value="RNA_pol_sigma70_r2"/>
</dbReference>
<evidence type="ECO:0000313" key="8">
    <source>
        <dbReference type="Proteomes" id="UP000290365"/>
    </source>
</evidence>
<organism evidence="7 8">
    <name type="scientific">Ktedonosporobacter rubrisoli</name>
    <dbReference type="NCBI Taxonomy" id="2509675"/>
    <lineage>
        <taxon>Bacteria</taxon>
        <taxon>Bacillati</taxon>
        <taxon>Chloroflexota</taxon>
        <taxon>Ktedonobacteria</taxon>
        <taxon>Ktedonobacterales</taxon>
        <taxon>Ktedonosporobacteraceae</taxon>
        <taxon>Ktedonosporobacter</taxon>
    </lineage>
</organism>
<keyword evidence="4" id="KW-0804">Transcription</keyword>
<dbReference type="GO" id="GO:0016987">
    <property type="term" value="F:sigma factor activity"/>
    <property type="evidence" value="ECO:0007669"/>
    <property type="project" value="UniProtKB-KW"/>
</dbReference>
<dbReference type="SUPFAM" id="SSF88946">
    <property type="entry name" value="Sigma2 domain of RNA polymerase sigma factors"/>
    <property type="match status" value="1"/>
</dbReference>
<dbReference type="AlphaFoldDB" id="A0A4P6JVC8"/>